<feature type="domain" description="Integrase catalytic" evidence="15">
    <location>
        <begin position="253"/>
        <end position="417"/>
    </location>
</feature>
<dbReference type="InterPro" id="IPR041373">
    <property type="entry name" value="RT_RNaseH"/>
</dbReference>
<evidence type="ECO:0000256" key="6">
    <source>
        <dbReference type="ARBA" id="ARBA00022750"/>
    </source>
</evidence>
<dbReference type="InterPro" id="IPR050951">
    <property type="entry name" value="Retrovirus_Pol_polyprotein"/>
</dbReference>
<evidence type="ECO:0000313" key="17">
    <source>
        <dbReference type="Proteomes" id="UP001140949"/>
    </source>
</evidence>
<dbReference type="GO" id="GO:0006508">
    <property type="term" value="P:proteolysis"/>
    <property type="evidence" value="ECO:0007669"/>
    <property type="project" value="UniProtKB-KW"/>
</dbReference>
<keyword evidence="13" id="KW-0238">DNA-binding</keyword>
<keyword evidence="3" id="KW-0548">Nucleotidyltransferase</keyword>
<dbReference type="SUPFAM" id="SSF53098">
    <property type="entry name" value="Ribonuclease H-like"/>
    <property type="match status" value="1"/>
</dbReference>
<evidence type="ECO:0000256" key="2">
    <source>
        <dbReference type="ARBA" id="ARBA00022679"/>
    </source>
</evidence>
<evidence type="ECO:0000259" key="15">
    <source>
        <dbReference type="PROSITE" id="PS50994"/>
    </source>
</evidence>
<evidence type="ECO:0000256" key="1">
    <source>
        <dbReference type="ARBA" id="ARBA00022670"/>
    </source>
</evidence>
<dbReference type="Pfam" id="PF24626">
    <property type="entry name" value="SH3_Tf2-1"/>
    <property type="match status" value="1"/>
</dbReference>
<keyword evidence="1" id="KW-0645">Protease</keyword>
<dbReference type="GO" id="GO:0003677">
    <property type="term" value="F:DNA binding"/>
    <property type="evidence" value="ECO:0007669"/>
    <property type="project" value="UniProtKB-KW"/>
</dbReference>
<evidence type="ECO:0000256" key="14">
    <source>
        <dbReference type="ARBA" id="ARBA00023172"/>
    </source>
</evidence>
<sequence length="583" mass="67731">MPNFNEEFTLECDASGGGIGAVLMQGGRPLAYLSHRLKGRSVLLSTYEREMLAILLAVKKWGQYLWGKPFVIKTDHKPLKYLLEQRVYTEAQYKWVMKLHGYQYRVEYKKGKENQAVDSLSRQEEANLAAISIVQADWIQQLKNQWQTSEYFLQMQEKWDKGKLNTEKYSMKDGLLYYKNRVIIDPTSDLTLKLIKEHHDVLQAGHSGYLKTLQRLKKGCYWTGMKSAVKKYVQECVVCQENKGENVSPAGLLHPLPIPNQIWEDISMDFIEGLPTSNNKTTIVVVVDRLTKYVHLFALNHPFIAAIVAQVFVEGVFKLHGMPRSIVSDRDLIFTSQFWKEFFKQQGTALKYSTAYHPQTDGQTEVTNRCIEGYLRCFCSHKPREWSRYLPWAEYWFNTNWHSATKVTPFEAVYGRSPPHILTYVTDPPQDKEDASTLMSRDNALHILRDNLLLSQDRMRKLANTHRTDREFEIGDWVYLRLQPYRQISVAQRKPQKLSPKYYGPYQVTARIGPVAYRLQLPTDALIHPVFHVSQLKKKLGTHSSWQEGAPNQIEEMILEPDWILDRRLVQKNNKAAVELLVQ</sequence>
<dbReference type="InterPro" id="IPR036397">
    <property type="entry name" value="RNaseH_sf"/>
</dbReference>
<keyword evidence="6" id="KW-0064">Aspartyl protease</keyword>
<organism evidence="16 17">
    <name type="scientific">Iris pallida</name>
    <name type="common">Sweet iris</name>
    <dbReference type="NCBI Taxonomy" id="29817"/>
    <lineage>
        <taxon>Eukaryota</taxon>
        <taxon>Viridiplantae</taxon>
        <taxon>Streptophyta</taxon>
        <taxon>Embryophyta</taxon>
        <taxon>Tracheophyta</taxon>
        <taxon>Spermatophyta</taxon>
        <taxon>Magnoliopsida</taxon>
        <taxon>Liliopsida</taxon>
        <taxon>Asparagales</taxon>
        <taxon>Iridaceae</taxon>
        <taxon>Iridoideae</taxon>
        <taxon>Irideae</taxon>
        <taxon>Iris</taxon>
    </lineage>
</organism>
<dbReference type="GO" id="GO:0004190">
    <property type="term" value="F:aspartic-type endopeptidase activity"/>
    <property type="evidence" value="ECO:0007669"/>
    <property type="project" value="UniProtKB-KW"/>
</dbReference>
<dbReference type="EMBL" id="JANAVB010042014">
    <property type="protein sequence ID" value="KAJ6795221.1"/>
    <property type="molecule type" value="Genomic_DNA"/>
</dbReference>
<dbReference type="PANTHER" id="PTHR37984:SF5">
    <property type="entry name" value="PROTEIN NYNRIN-LIKE"/>
    <property type="match status" value="1"/>
</dbReference>
<name>A0AAX6DU04_IRIPA</name>
<evidence type="ECO:0000256" key="12">
    <source>
        <dbReference type="ARBA" id="ARBA00022932"/>
    </source>
</evidence>
<reference evidence="16" key="1">
    <citation type="journal article" date="2023" name="GigaByte">
        <title>Genome assembly of the bearded iris, Iris pallida Lam.</title>
        <authorList>
            <person name="Bruccoleri R.E."/>
            <person name="Oakeley E.J."/>
            <person name="Faust A.M.E."/>
            <person name="Altorfer M."/>
            <person name="Dessus-Babus S."/>
            <person name="Burckhardt D."/>
            <person name="Oertli M."/>
            <person name="Naumann U."/>
            <person name="Petersen F."/>
            <person name="Wong J."/>
        </authorList>
    </citation>
    <scope>NUCLEOTIDE SEQUENCE</scope>
    <source>
        <strain evidence="16">GSM-AAB239-AS_SAM_17_03QT</strain>
    </source>
</reference>
<dbReference type="InterPro" id="IPR001584">
    <property type="entry name" value="Integrase_cat-core"/>
</dbReference>
<dbReference type="InterPro" id="IPR041588">
    <property type="entry name" value="Integrase_H2C2"/>
</dbReference>
<dbReference type="SUPFAM" id="SSF56672">
    <property type="entry name" value="DNA/RNA polymerases"/>
    <property type="match status" value="1"/>
</dbReference>
<dbReference type="Proteomes" id="UP001140949">
    <property type="component" value="Unassembled WGS sequence"/>
</dbReference>
<keyword evidence="11" id="KW-0695">RNA-directed DNA polymerase</keyword>
<dbReference type="Gene3D" id="3.10.20.370">
    <property type="match status" value="1"/>
</dbReference>
<evidence type="ECO:0000256" key="13">
    <source>
        <dbReference type="ARBA" id="ARBA00023125"/>
    </source>
</evidence>
<dbReference type="Gene3D" id="1.10.340.70">
    <property type="match status" value="1"/>
</dbReference>
<protein>
    <recommendedName>
        <fullName evidence="15">Integrase catalytic domain-containing protein</fullName>
    </recommendedName>
</protein>
<evidence type="ECO:0000256" key="3">
    <source>
        <dbReference type="ARBA" id="ARBA00022695"/>
    </source>
</evidence>
<dbReference type="GO" id="GO:0046872">
    <property type="term" value="F:metal ion binding"/>
    <property type="evidence" value="ECO:0007669"/>
    <property type="project" value="UniProtKB-KW"/>
</dbReference>
<keyword evidence="4" id="KW-0540">Nuclease</keyword>
<dbReference type="Pfam" id="PF17921">
    <property type="entry name" value="Integrase_H2C2"/>
    <property type="match status" value="1"/>
</dbReference>
<keyword evidence="8" id="KW-0378">Hydrolase</keyword>
<keyword evidence="14" id="KW-0233">DNA recombination</keyword>
<keyword evidence="5" id="KW-0479">Metal-binding</keyword>
<dbReference type="AlphaFoldDB" id="A0AAX6DU04"/>
<dbReference type="InterPro" id="IPR043502">
    <property type="entry name" value="DNA/RNA_pol_sf"/>
</dbReference>
<dbReference type="InterPro" id="IPR012337">
    <property type="entry name" value="RNaseH-like_sf"/>
</dbReference>
<accession>A0AAX6DU04</accession>
<evidence type="ECO:0000256" key="7">
    <source>
        <dbReference type="ARBA" id="ARBA00022759"/>
    </source>
</evidence>
<dbReference type="PROSITE" id="PS50994">
    <property type="entry name" value="INTEGRASE"/>
    <property type="match status" value="1"/>
</dbReference>
<dbReference type="Gene3D" id="3.30.420.10">
    <property type="entry name" value="Ribonuclease H-like superfamily/Ribonuclease H"/>
    <property type="match status" value="1"/>
</dbReference>
<keyword evidence="10" id="KW-0229">DNA integration</keyword>
<dbReference type="InterPro" id="IPR056924">
    <property type="entry name" value="SH3_Tf2-1"/>
</dbReference>
<keyword evidence="12" id="KW-0239">DNA-directed DNA polymerase</keyword>
<evidence type="ECO:0000256" key="9">
    <source>
        <dbReference type="ARBA" id="ARBA00022842"/>
    </source>
</evidence>
<evidence type="ECO:0000256" key="8">
    <source>
        <dbReference type="ARBA" id="ARBA00022801"/>
    </source>
</evidence>
<evidence type="ECO:0000256" key="5">
    <source>
        <dbReference type="ARBA" id="ARBA00022723"/>
    </source>
</evidence>
<dbReference type="GO" id="GO:0003887">
    <property type="term" value="F:DNA-directed DNA polymerase activity"/>
    <property type="evidence" value="ECO:0007669"/>
    <property type="project" value="UniProtKB-KW"/>
</dbReference>
<evidence type="ECO:0000313" key="16">
    <source>
        <dbReference type="EMBL" id="KAJ6795221.1"/>
    </source>
</evidence>
<dbReference type="PANTHER" id="PTHR37984">
    <property type="entry name" value="PROTEIN CBG26694"/>
    <property type="match status" value="1"/>
</dbReference>
<dbReference type="GO" id="GO:0004519">
    <property type="term" value="F:endonuclease activity"/>
    <property type="evidence" value="ECO:0007669"/>
    <property type="project" value="UniProtKB-KW"/>
</dbReference>
<dbReference type="Pfam" id="PF17917">
    <property type="entry name" value="RT_RNaseH"/>
    <property type="match status" value="1"/>
</dbReference>
<keyword evidence="9" id="KW-0460">Magnesium</keyword>
<reference evidence="16" key="2">
    <citation type="submission" date="2023-04" db="EMBL/GenBank/DDBJ databases">
        <authorList>
            <person name="Bruccoleri R.E."/>
            <person name="Oakeley E.J."/>
            <person name="Faust A.-M."/>
            <person name="Dessus-Babus S."/>
            <person name="Altorfer M."/>
            <person name="Burckhardt D."/>
            <person name="Oertli M."/>
            <person name="Naumann U."/>
            <person name="Petersen F."/>
            <person name="Wong J."/>
        </authorList>
    </citation>
    <scope>NUCLEOTIDE SEQUENCE</scope>
    <source>
        <strain evidence="16">GSM-AAB239-AS_SAM_17_03QT</strain>
        <tissue evidence="16">Leaf</tissue>
    </source>
</reference>
<evidence type="ECO:0000256" key="10">
    <source>
        <dbReference type="ARBA" id="ARBA00022908"/>
    </source>
</evidence>
<dbReference type="GO" id="GO:0006310">
    <property type="term" value="P:DNA recombination"/>
    <property type="evidence" value="ECO:0007669"/>
    <property type="project" value="UniProtKB-KW"/>
</dbReference>
<gene>
    <name evidence="16" type="ORF">M6B38_227580</name>
</gene>
<keyword evidence="2" id="KW-0808">Transferase</keyword>
<proteinExistence type="predicted"/>
<dbReference type="GO" id="GO:0003964">
    <property type="term" value="F:RNA-directed DNA polymerase activity"/>
    <property type="evidence" value="ECO:0007669"/>
    <property type="project" value="UniProtKB-KW"/>
</dbReference>
<dbReference type="CDD" id="cd09274">
    <property type="entry name" value="RNase_HI_RT_Ty3"/>
    <property type="match status" value="1"/>
</dbReference>
<evidence type="ECO:0000256" key="4">
    <source>
        <dbReference type="ARBA" id="ARBA00022722"/>
    </source>
</evidence>
<dbReference type="GO" id="GO:0015074">
    <property type="term" value="P:DNA integration"/>
    <property type="evidence" value="ECO:0007669"/>
    <property type="project" value="UniProtKB-KW"/>
</dbReference>
<keyword evidence="7" id="KW-0255">Endonuclease</keyword>
<evidence type="ECO:0000256" key="11">
    <source>
        <dbReference type="ARBA" id="ARBA00022918"/>
    </source>
</evidence>
<dbReference type="FunFam" id="1.10.340.70:FF:000001">
    <property type="entry name" value="Retrovirus-related Pol polyprotein from transposon gypsy-like Protein"/>
    <property type="match status" value="1"/>
</dbReference>
<keyword evidence="17" id="KW-1185">Reference proteome</keyword>
<comment type="caution">
    <text evidence="16">The sequence shown here is derived from an EMBL/GenBank/DDBJ whole genome shotgun (WGS) entry which is preliminary data.</text>
</comment>